<reference evidence="1" key="1">
    <citation type="submission" date="2014-05" db="EMBL/GenBank/DDBJ databases">
        <authorList>
            <person name="Chronopoulou M."/>
        </authorList>
    </citation>
    <scope>NUCLEOTIDE SEQUENCE</scope>
    <source>
        <tissue evidence="1">Whole organism</tissue>
    </source>
</reference>
<dbReference type="AlphaFoldDB" id="A0A0K2TCP6"/>
<dbReference type="EMBL" id="HACA01006254">
    <property type="protein sequence ID" value="CDW23615.1"/>
    <property type="molecule type" value="Transcribed_RNA"/>
</dbReference>
<accession>A0A0K2TCP6</accession>
<proteinExistence type="predicted"/>
<evidence type="ECO:0000313" key="1">
    <source>
        <dbReference type="EMBL" id="CDW23615.1"/>
    </source>
</evidence>
<sequence>ISRISTLSWGSGTDTIRRRGDFLGRNLVSSLEGRLSSSETVVVAVEHSNKRGSSLSFIGCLDSLLLL</sequence>
<name>A0A0K2TCP6_LEPSM</name>
<organism evidence="1">
    <name type="scientific">Lepeophtheirus salmonis</name>
    <name type="common">Salmon louse</name>
    <name type="synonym">Caligus salmonis</name>
    <dbReference type="NCBI Taxonomy" id="72036"/>
    <lineage>
        <taxon>Eukaryota</taxon>
        <taxon>Metazoa</taxon>
        <taxon>Ecdysozoa</taxon>
        <taxon>Arthropoda</taxon>
        <taxon>Crustacea</taxon>
        <taxon>Multicrustacea</taxon>
        <taxon>Hexanauplia</taxon>
        <taxon>Copepoda</taxon>
        <taxon>Siphonostomatoida</taxon>
        <taxon>Caligidae</taxon>
        <taxon>Lepeophtheirus</taxon>
    </lineage>
</organism>
<protein>
    <submittedName>
        <fullName evidence="1">Uncharacterized protein</fullName>
    </submittedName>
</protein>
<feature type="non-terminal residue" evidence="1">
    <location>
        <position position="1"/>
    </location>
</feature>